<dbReference type="GO" id="GO:0071949">
    <property type="term" value="F:FAD binding"/>
    <property type="evidence" value="ECO:0007669"/>
    <property type="project" value="InterPro"/>
</dbReference>
<dbReference type="PROSITE" id="PS50883">
    <property type="entry name" value="EAL"/>
    <property type="match status" value="1"/>
</dbReference>
<dbReference type="SMART" id="SM00052">
    <property type="entry name" value="EAL"/>
    <property type="match status" value="1"/>
</dbReference>
<dbReference type="AlphaFoldDB" id="A0A356YK45"/>
<proteinExistence type="predicted"/>
<dbReference type="GO" id="GO:0009882">
    <property type="term" value="F:blue light photoreceptor activity"/>
    <property type="evidence" value="ECO:0007669"/>
    <property type="project" value="InterPro"/>
</dbReference>
<dbReference type="EMBL" id="JACYNN010000001">
    <property type="protein sequence ID" value="MBD8105465.1"/>
    <property type="molecule type" value="Genomic_DNA"/>
</dbReference>
<dbReference type="CDD" id="cd01948">
    <property type="entry name" value="EAL"/>
    <property type="match status" value="1"/>
</dbReference>
<dbReference type="Proteomes" id="UP000306393">
    <property type="component" value="Unassembled WGS sequence"/>
</dbReference>
<accession>A0A356YK45</accession>
<dbReference type="SMART" id="SM01034">
    <property type="entry name" value="BLUF"/>
    <property type="match status" value="1"/>
</dbReference>
<evidence type="ECO:0000259" key="1">
    <source>
        <dbReference type="PROSITE" id="PS50883"/>
    </source>
</evidence>
<keyword evidence="6" id="KW-1185">Reference proteome</keyword>
<dbReference type="InterPro" id="IPR007024">
    <property type="entry name" value="BLUF_domain"/>
</dbReference>
<protein>
    <submittedName>
        <fullName evidence="4">Diguanylate phosphodiesterase</fullName>
    </submittedName>
</protein>
<dbReference type="InterPro" id="IPR035919">
    <property type="entry name" value="EAL_sf"/>
</dbReference>
<organism evidence="4 5">
    <name type="scientific">Erwinia persicina</name>
    <dbReference type="NCBI Taxonomy" id="55211"/>
    <lineage>
        <taxon>Bacteria</taxon>
        <taxon>Pseudomonadati</taxon>
        <taxon>Pseudomonadota</taxon>
        <taxon>Gammaproteobacteria</taxon>
        <taxon>Enterobacterales</taxon>
        <taxon>Erwiniaceae</taxon>
        <taxon>Erwinia</taxon>
    </lineage>
</organism>
<dbReference type="InterPro" id="IPR001633">
    <property type="entry name" value="EAL_dom"/>
</dbReference>
<dbReference type="RefSeq" id="WP_062743635.1">
    <property type="nucleotide sequence ID" value="NZ_CP022725.1"/>
</dbReference>
<feature type="domain" description="BLUF" evidence="2">
    <location>
        <begin position="2"/>
        <end position="93"/>
    </location>
</feature>
<dbReference type="OrthoDB" id="1673646at2"/>
<evidence type="ECO:0000259" key="2">
    <source>
        <dbReference type="PROSITE" id="PS50925"/>
    </source>
</evidence>
<name>A0A356YK45_9GAMM</name>
<evidence type="ECO:0000313" key="3">
    <source>
        <dbReference type="EMBL" id="MBD8105465.1"/>
    </source>
</evidence>
<dbReference type="InterPro" id="IPR050706">
    <property type="entry name" value="Cyclic-di-GMP_PDE-like"/>
</dbReference>
<feature type="domain" description="EAL" evidence="1">
    <location>
        <begin position="149"/>
        <end position="400"/>
    </location>
</feature>
<dbReference type="EMBL" id="QGAC01000001">
    <property type="protein sequence ID" value="TKJ94851.1"/>
    <property type="molecule type" value="Genomic_DNA"/>
</dbReference>
<dbReference type="Pfam" id="PF04940">
    <property type="entry name" value="BLUF"/>
    <property type="match status" value="1"/>
</dbReference>
<dbReference type="GeneID" id="67477144"/>
<dbReference type="InterPro" id="IPR036046">
    <property type="entry name" value="Acylphosphatase-like_dom_sf"/>
</dbReference>
<dbReference type="Pfam" id="PF00563">
    <property type="entry name" value="EAL"/>
    <property type="match status" value="1"/>
</dbReference>
<dbReference type="PROSITE" id="PS50925">
    <property type="entry name" value="BLUF"/>
    <property type="match status" value="1"/>
</dbReference>
<comment type="caution">
    <text evidence="4">The sequence shown here is derived from an EMBL/GenBank/DDBJ whole genome shotgun (WGS) entry which is preliminary data.</text>
</comment>
<dbReference type="KEGG" id="epe:CI789_09935"/>
<reference evidence="4 5" key="1">
    <citation type="journal article" date="2019" name="Sci. Rep.">
        <title>Differences in resource use lead to coexistence of seed-transmitted microbial populations.</title>
        <authorList>
            <person name="Torres-Cortes G."/>
            <person name="Garcia B.J."/>
            <person name="Compant S."/>
            <person name="Rezki S."/>
            <person name="Jones P."/>
            <person name="Preveaux A."/>
            <person name="Briand M."/>
            <person name="Roulet A."/>
            <person name="Bouchez O."/>
            <person name="Jacobson D."/>
            <person name="Barret M."/>
        </authorList>
    </citation>
    <scope>NUCLEOTIDE SEQUENCE [LARGE SCALE GENOMIC DNA]</scope>
    <source>
        <strain evidence="4 5">CFBP13511</strain>
    </source>
</reference>
<dbReference type="Proteomes" id="UP000661012">
    <property type="component" value="Unassembled WGS sequence"/>
</dbReference>
<evidence type="ECO:0000313" key="6">
    <source>
        <dbReference type="Proteomes" id="UP000661012"/>
    </source>
</evidence>
<dbReference type="GO" id="GO:0071111">
    <property type="term" value="F:cyclic-guanylate-specific phosphodiesterase activity"/>
    <property type="evidence" value="ECO:0007669"/>
    <property type="project" value="InterPro"/>
</dbReference>
<dbReference type="Gene3D" id="3.20.20.450">
    <property type="entry name" value="EAL domain"/>
    <property type="match status" value="1"/>
</dbReference>
<dbReference type="PANTHER" id="PTHR33121:SF15">
    <property type="entry name" value="BLUE LIGHT- AND TEMPERATURE-REGULATED ANTIREPRESSOR BLUF"/>
    <property type="match status" value="1"/>
</dbReference>
<evidence type="ECO:0000313" key="5">
    <source>
        <dbReference type="Proteomes" id="UP000306393"/>
    </source>
</evidence>
<dbReference type="SUPFAM" id="SSF54975">
    <property type="entry name" value="Acylphosphatase/BLUF domain-like"/>
    <property type="match status" value="1"/>
</dbReference>
<sequence length="400" mass="44118">MLFTLVYRSHVADSFPHNDIERMVEKANRVNQSLDITGMLLFNGTHFFQLLEGPEQAVIALFDGICSDKRHHNVVELMRDYAPSRRFGNTGMELFDLRKHFRGDVLQAVLERGTSLHQLNYHDRALHFLRTFVCSHERENYFELPPEGSWKFVREGGAVMLPDEADEDRTFAFQPVTDPLSQRVTDVEALLRTPDGHGAEHFFAGMTAEAMCQADLASKETAFRLAKSLVLESQSLCVNVSSLALVTQAGAADFLLSAAKRHGLIPEQIVVGITENEVVTDTAALSVAIRALRSAGMRLAINDFGSGAGGLQMLARLQPERIKIDAELVRNVHASGPKQAIIQGLLRSCQALEIAVTAAGVEKPEEWMWLEAAGVSSFQGDLFAPPVLKGLMPVAWPESV</sequence>
<evidence type="ECO:0000313" key="4">
    <source>
        <dbReference type="EMBL" id="TKJ94851.1"/>
    </source>
</evidence>
<dbReference type="STRING" id="1219360.GCA_001571305_01184"/>
<dbReference type="SUPFAM" id="SSF141868">
    <property type="entry name" value="EAL domain-like"/>
    <property type="match status" value="1"/>
</dbReference>
<gene>
    <name evidence="4" type="ORF">EpCFBP13511_00355</name>
    <name evidence="3" type="ORF">IFT93_03390</name>
</gene>
<dbReference type="Gene3D" id="3.30.70.100">
    <property type="match status" value="1"/>
</dbReference>
<dbReference type="PANTHER" id="PTHR33121">
    <property type="entry name" value="CYCLIC DI-GMP PHOSPHODIESTERASE PDEF"/>
    <property type="match status" value="1"/>
</dbReference>
<reference evidence="3 6" key="2">
    <citation type="journal article" date="2020" name="FEMS Microbiol. Ecol.">
        <title>Temporal dynamics of bacterial communities during seed development and maturation.</title>
        <authorList>
            <person name="Chesneau G."/>
            <person name="Torres-Cortes G."/>
            <person name="Briand M."/>
            <person name="Darrasse A."/>
            <person name="Preveaux A."/>
            <person name="Marais C."/>
            <person name="Jacques M.A."/>
            <person name="Shade A."/>
            <person name="Barret M."/>
        </authorList>
    </citation>
    <scope>NUCLEOTIDE SEQUENCE [LARGE SCALE GENOMIC DNA]</scope>
    <source>
        <strain evidence="3 6">CFBP13732</strain>
    </source>
</reference>